<dbReference type="Proteomes" id="UP000008022">
    <property type="component" value="Unassembled WGS sequence"/>
</dbReference>
<evidence type="ECO:0000313" key="2">
    <source>
        <dbReference type="Proteomes" id="UP000008022"/>
    </source>
</evidence>
<reference evidence="2" key="1">
    <citation type="submission" date="2013-06" db="EMBL/GenBank/DDBJ databases">
        <authorList>
            <person name="Zhao Q."/>
        </authorList>
    </citation>
    <scope>NUCLEOTIDE SEQUENCE</scope>
    <source>
        <strain evidence="2">cv. W1943</strain>
    </source>
</reference>
<protein>
    <submittedName>
        <fullName evidence="1">Uncharacterized protein</fullName>
    </submittedName>
</protein>
<organism evidence="1 2">
    <name type="scientific">Oryza rufipogon</name>
    <name type="common">Brownbeard rice</name>
    <name type="synonym">Asian wild rice</name>
    <dbReference type="NCBI Taxonomy" id="4529"/>
    <lineage>
        <taxon>Eukaryota</taxon>
        <taxon>Viridiplantae</taxon>
        <taxon>Streptophyta</taxon>
        <taxon>Embryophyta</taxon>
        <taxon>Tracheophyta</taxon>
        <taxon>Spermatophyta</taxon>
        <taxon>Magnoliopsida</taxon>
        <taxon>Liliopsida</taxon>
        <taxon>Poales</taxon>
        <taxon>Poaceae</taxon>
        <taxon>BOP clade</taxon>
        <taxon>Oryzoideae</taxon>
        <taxon>Oryzeae</taxon>
        <taxon>Oryzinae</taxon>
        <taxon>Oryza</taxon>
    </lineage>
</organism>
<dbReference type="AlphaFoldDB" id="A0A0E0NLQ1"/>
<reference evidence="1" key="2">
    <citation type="submission" date="2015-06" db="UniProtKB">
        <authorList>
            <consortium name="EnsemblPlants"/>
        </authorList>
    </citation>
    <scope>IDENTIFICATION</scope>
</reference>
<sequence length="82" mass="8943">MRWGAVGKNNTESIDTKFLSQLSSSSSSLRPAGGDAASEQLLAAAAYDACSTPIHCQWTATATRHQFPSWRLIKQAKISRYL</sequence>
<evidence type="ECO:0000313" key="1">
    <source>
        <dbReference type="EnsemblPlants" id="ORUFI02G36240.1"/>
    </source>
</evidence>
<accession>A0A0E0NLQ1</accession>
<dbReference type="EnsemblPlants" id="ORUFI02G36240.1">
    <property type="protein sequence ID" value="ORUFI02G36240.1"/>
    <property type="gene ID" value="ORUFI02G36240"/>
</dbReference>
<proteinExistence type="predicted"/>
<keyword evidence="2" id="KW-1185">Reference proteome</keyword>
<dbReference type="Gramene" id="ORUFI02G36240.1">
    <property type="protein sequence ID" value="ORUFI02G36240.1"/>
    <property type="gene ID" value="ORUFI02G36240"/>
</dbReference>
<name>A0A0E0NLQ1_ORYRU</name>
<dbReference type="HOGENOM" id="CLU_2562385_0_0_1"/>